<organism evidence="2 3">
    <name type="scientific">Linum tenue</name>
    <dbReference type="NCBI Taxonomy" id="586396"/>
    <lineage>
        <taxon>Eukaryota</taxon>
        <taxon>Viridiplantae</taxon>
        <taxon>Streptophyta</taxon>
        <taxon>Embryophyta</taxon>
        <taxon>Tracheophyta</taxon>
        <taxon>Spermatophyta</taxon>
        <taxon>Magnoliopsida</taxon>
        <taxon>eudicotyledons</taxon>
        <taxon>Gunneridae</taxon>
        <taxon>Pentapetalae</taxon>
        <taxon>rosids</taxon>
        <taxon>fabids</taxon>
        <taxon>Malpighiales</taxon>
        <taxon>Linaceae</taxon>
        <taxon>Linum</taxon>
    </lineage>
</organism>
<feature type="compositionally biased region" description="Polar residues" evidence="1">
    <location>
        <begin position="22"/>
        <end position="31"/>
    </location>
</feature>
<dbReference type="Proteomes" id="UP001154282">
    <property type="component" value="Unassembled WGS sequence"/>
</dbReference>
<accession>A0AAV0JUN4</accession>
<evidence type="ECO:0000313" key="3">
    <source>
        <dbReference type="Proteomes" id="UP001154282"/>
    </source>
</evidence>
<feature type="compositionally biased region" description="Basic and acidic residues" evidence="1">
    <location>
        <begin position="10"/>
        <end position="21"/>
    </location>
</feature>
<dbReference type="AlphaFoldDB" id="A0AAV0JUN4"/>
<sequence>ASSWFTPIPEFEKARGNHKSGDQPTSSFNNEQCSIQHGVPTKSLLLTDSNSKVRRAARPVRQKLQGLVSKQQCSNSSLTQRLWVDECGWMSSAQVSATAGEGTTNRRMD</sequence>
<comment type="caution">
    <text evidence="2">The sequence shown here is derived from an EMBL/GenBank/DDBJ whole genome shotgun (WGS) entry which is preliminary data.</text>
</comment>
<feature type="region of interest" description="Disordered" evidence="1">
    <location>
        <begin position="1"/>
        <end position="31"/>
    </location>
</feature>
<dbReference type="EMBL" id="CAMGYJ010000005">
    <property type="protein sequence ID" value="CAI0412394.1"/>
    <property type="molecule type" value="Genomic_DNA"/>
</dbReference>
<feature type="non-terminal residue" evidence="2">
    <location>
        <position position="1"/>
    </location>
</feature>
<proteinExistence type="predicted"/>
<protein>
    <submittedName>
        <fullName evidence="2">Uncharacterized protein</fullName>
    </submittedName>
</protein>
<name>A0AAV0JUN4_9ROSI</name>
<gene>
    <name evidence="2" type="ORF">LITE_LOCUS15534</name>
</gene>
<reference evidence="2" key="1">
    <citation type="submission" date="2022-08" db="EMBL/GenBank/DDBJ databases">
        <authorList>
            <person name="Gutierrez-Valencia J."/>
        </authorList>
    </citation>
    <scope>NUCLEOTIDE SEQUENCE</scope>
</reference>
<evidence type="ECO:0000256" key="1">
    <source>
        <dbReference type="SAM" id="MobiDB-lite"/>
    </source>
</evidence>
<keyword evidence="3" id="KW-1185">Reference proteome</keyword>
<evidence type="ECO:0000313" key="2">
    <source>
        <dbReference type="EMBL" id="CAI0412394.1"/>
    </source>
</evidence>